<sequence>MSKEKPHLRIIKEENHKEAEGLLLEQNCIILYEGTKLNIVEKGKLIAKFFKISKDRTEIFCSEGKNEQKQWVLLAKISNLTHLETETEISTALKSKKLDSEKAKLSFTLYHKNGKTFYDFVASTRDDFVVWVDSLRSLMGEKMKENESLQNIESKVNLLFQLSIIELEKQTPPLPPPPLNYNFK</sequence>
<dbReference type="Pfam" id="PF16457">
    <property type="entry name" value="PH_12"/>
    <property type="match status" value="1"/>
</dbReference>
<accession>A0AAV8AFA1</accession>
<gene>
    <name evidence="2" type="ORF">M0812_04744</name>
</gene>
<feature type="domain" description="PH" evidence="1">
    <location>
        <begin position="29"/>
        <end position="140"/>
    </location>
</feature>
<dbReference type="SUPFAM" id="SSF50729">
    <property type="entry name" value="PH domain-like"/>
    <property type="match status" value="1"/>
</dbReference>
<evidence type="ECO:0000313" key="3">
    <source>
        <dbReference type="Proteomes" id="UP001146793"/>
    </source>
</evidence>
<dbReference type="AlphaFoldDB" id="A0AAV8AFA1"/>
<evidence type="ECO:0000313" key="2">
    <source>
        <dbReference type="EMBL" id="KAJ3452963.1"/>
    </source>
</evidence>
<organism evidence="2 3">
    <name type="scientific">Anaeramoeba flamelloides</name>
    <dbReference type="NCBI Taxonomy" id="1746091"/>
    <lineage>
        <taxon>Eukaryota</taxon>
        <taxon>Metamonada</taxon>
        <taxon>Anaeramoebidae</taxon>
        <taxon>Anaeramoeba</taxon>
    </lineage>
</organism>
<protein>
    <submittedName>
        <fullName evidence="2">Engulfment and cell motility protein</fullName>
    </submittedName>
</protein>
<proteinExistence type="predicted"/>
<dbReference type="InterPro" id="IPR001849">
    <property type="entry name" value="PH_domain"/>
</dbReference>
<dbReference type="InterPro" id="IPR011993">
    <property type="entry name" value="PH-like_dom_sf"/>
</dbReference>
<name>A0AAV8AFA1_9EUKA</name>
<evidence type="ECO:0000259" key="1">
    <source>
        <dbReference type="Pfam" id="PF16457"/>
    </source>
</evidence>
<dbReference type="Proteomes" id="UP001146793">
    <property type="component" value="Unassembled WGS sequence"/>
</dbReference>
<comment type="caution">
    <text evidence="2">The sequence shown here is derived from an EMBL/GenBank/DDBJ whole genome shotgun (WGS) entry which is preliminary data.</text>
</comment>
<dbReference type="EMBL" id="JANTQA010000008">
    <property type="protein sequence ID" value="KAJ3452963.1"/>
    <property type="molecule type" value="Genomic_DNA"/>
</dbReference>
<reference evidence="2" key="1">
    <citation type="submission" date="2022-08" db="EMBL/GenBank/DDBJ databases">
        <title>Novel sulphate-reducing endosymbionts in the free-living metamonad Anaeramoeba.</title>
        <authorList>
            <person name="Jerlstrom-Hultqvist J."/>
            <person name="Cepicka I."/>
            <person name="Gallot-Lavallee L."/>
            <person name="Salas-Leiva D."/>
            <person name="Curtis B.A."/>
            <person name="Zahonova K."/>
            <person name="Pipaliya S."/>
            <person name="Dacks J."/>
            <person name="Roger A.J."/>
        </authorList>
    </citation>
    <scope>NUCLEOTIDE SEQUENCE</scope>
    <source>
        <strain evidence="2">Busselton2</strain>
    </source>
</reference>
<dbReference type="Gene3D" id="2.30.29.30">
    <property type="entry name" value="Pleckstrin-homology domain (PH domain)/Phosphotyrosine-binding domain (PTB)"/>
    <property type="match status" value="1"/>
</dbReference>